<evidence type="ECO:0000313" key="4">
    <source>
        <dbReference type="EMBL" id="KAJ8509604.1"/>
    </source>
</evidence>
<dbReference type="GO" id="GO:0004497">
    <property type="term" value="F:monooxygenase activity"/>
    <property type="evidence" value="ECO:0007669"/>
    <property type="project" value="InterPro"/>
</dbReference>
<organism evidence="4 5">
    <name type="scientific">Ensete ventricosum</name>
    <name type="common">Abyssinian banana</name>
    <name type="synonym">Musa ensete</name>
    <dbReference type="NCBI Taxonomy" id="4639"/>
    <lineage>
        <taxon>Eukaryota</taxon>
        <taxon>Viridiplantae</taxon>
        <taxon>Streptophyta</taxon>
        <taxon>Embryophyta</taxon>
        <taxon>Tracheophyta</taxon>
        <taxon>Spermatophyta</taxon>
        <taxon>Magnoliopsida</taxon>
        <taxon>Liliopsida</taxon>
        <taxon>Zingiberales</taxon>
        <taxon>Musaceae</taxon>
        <taxon>Ensete</taxon>
    </lineage>
</organism>
<dbReference type="GO" id="GO:0016705">
    <property type="term" value="F:oxidoreductase activity, acting on paired donors, with incorporation or reduction of molecular oxygen"/>
    <property type="evidence" value="ECO:0007669"/>
    <property type="project" value="InterPro"/>
</dbReference>
<name>A0AAV8RV53_ENSVE</name>
<comment type="caution">
    <text evidence="4">The sequence shown here is derived from an EMBL/GenBank/DDBJ whole genome shotgun (WGS) entry which is preliminary data.</text>
</comment>
<reference evidence="4 5" key="1">
    <citation type="submission" date="2022-12" db="EMBL/GenBank/DDBJ databases">
        <title>Chromosome-scale assembly of the Ensete ventricosum genome.</title>
        <authorList>
            <person name="Dussert Y."/>
            <person name="Stocks J."/>
            <person name="Wendawek A."/>
            <person name="Woldeyes F."/>
            <person name="Nichols R.A."/>
            <person name="Borrell J.S."/>
        </authorList>
    </citation>
    <scope>NUCLEOTIDE SEQUENCE [LARGE SCALE GENOMIC DNA]</scope>
    <source>
        <strain evidence="5">cv. Maze</strain>
        <tissue evidence="4">Seeds</tissue>
    </source>
</reference>
<evidence type="ECO:0008006" key="6">
    <source>
        <dbReference type="Google" id="ProtNLM"/>
    </source>
</evidence>
<dbReference type="GO" id="GO:0020037">
    <property type="term" value="F:heme binding"/>
    <property type="evidence" value="ECO:0007669"/>
    <property type="project" value="InterPro"/>
</dbReference>
<dbReference type="Gene3D" id="1.10.630.10">
    <property type="entry name" value="Cytochrome P450"/>
    <property type="match status" value="1"/>
</dbReference>
<proteinExistence type="inferred from homology"/>
<dbReference type="GO" id="GO:0005506">
    <property type="term" value="F:iron ion binding"/>
    <property type="evidence" value="ECO:0007669"/>
    <property type="project" value="InterPro"/>
</dbReference>
<keyword evidence="5" id="KW-1185">Reference proteome</keyword>
<keyword evidence="2" id="KW-0479">Metal-binding</keyword>
<evidence type="ECO:0000313" key="5">
    <source>
        <dbReference type="Proteomes" id="UP001222027"/>
    </source>
</evidence>
<dbReference type="Pfam" id="PF00067">
    <property type="entry name" value="p450"/>
    <property type="match status" value="1"/>
</dbReference>
<dbReference type="AlphaFoldDB" id="A0AAV8RV53"/>
<dbReference type="EMBL" id="JAQQAF010000001">
    <property type="protein sequence ID" value="KAJ8509604.1"/>
    <property type="molecule type" value="Genomic_DNA"/>
</dbReference>
<evidence type="ECO:0000256" key="2">
    <source>
        <dbReference type="ARBA" id="ARBA00022723"/>
    </source>
</evidence>
<keyword evidence="3" id="KW-0408">Iron</keyword>
<sequence length="265" mass="30202">MLLHLGQVPTLVVSSPDGARDVMRNHDQIFASRPTLKPAKVLLDDCQDLAFRPYGESWRQLRKICVVHLLSSIRVQSYRPIREEEVGFMIRKISSQASPTTTTSVDMSEILYSLFNDILCRVVSGKFAREEGRNALFRELINENSVLLSKFYVGDYFPWLGWLDVLFGFVARVKKNKKRWDDLLDGVIQEHEDRWAKGDDGGEEDFVDVLLSLREDHPLLTPETMKALLMDVFSAGTDTSSAILEFFVDGGDVRVTHLFRPMSCV</sequence>
<dbReference type="InterPro" id="IPR036396">
    <property type="entry name" value="Cyt_P450_sf"/>
</dbReference>
<dbReference type="SUPFAM" id="SSF48264">
    <property type="entry name" value="Cytochrome P450"/>
    <property type="match status" value="1"/>
</dbReference>
<gene>
    <name evidence="4" type="ORF">OPV22_000038</name>
</gene>
<accession>A0AAV8RV53</accession>
<dbReference type="PANTHER" id="PTHR47955">
    <property type="entry name" value="CYTOCHROME P450 FAMILY 71 PROTEIN"/>
    <property type="match status" value="1"/>
</dbReference>
<evidence type="ECO:0000256" key="1">
    <source>
        <dbReference type="ARBA" id="ARBA00010617"/>
    </source>
</evidence>
<protein>
    <recommendedName>
        <fullName evidence="6">Cytochrome P450</fullName>
    </recommendedName>
</protein>
<comment type="similarity">
    <text evidence="1">Belongs to the cytochrome P450 family.</text>
</comment>
<evidence type="ECO:0000256" key="3">
    <source>
        <dbReference type="ARBA" id="ARBA00023004"/>
    </source>
</evidence>
<dbReference type="InterPro" id="IPR001128">
    <property type="entry name" value="Cyt_P450"/>
</dbReference>
<dbReference type="PANTHER" id="PTHR47955:SF14">
    <property type="entry name" value="OS01G0543600 PROTEIN"/>
    <property type="match status" value="1"/>
</dbReference>
<dbReference type="Proteomes" id="UP001222027">
    <property type="component" value="Unassembled WGS sequence"/>
</dbReference>